<gene>
    <name evidence="1" type="ORF">ADH67_06450</name>
</gene>
<evidence type="ECO:0008006" key="3">
    <source>
        <dbReference type="Google" id="ProtNLM"/>
    </source>
</evidence>
<dbReference type="Proteomes" id="UP000214610">
    <property type="component" value="Unassembled WGS sequence"/>
</dbReference>
<accession>A0A227KP86</accession>
<dbReference type="GeneID" id="78361662"/>
<evidence type="ECO:0000313" key="1">
    <source>
        <dbReference type="EMBL" id="OXE49764.1"/>
    </source>
</evidence>
<sequence>MLIIPSLLLSSSVAISTEYSSEQKFTGYILNTGQTDEFFVGTSQRGRWETHGTMIMHGTMLMSGSNPSGGSTDDILIHSDGAYQLMSDGIVNAKQSNSGDIAEHGFENQGTLYSATGSVMNFLSPYSKIKNYGNGYTELNGTLNLSGHIDNSSNFVMNGALSVTSDGRIMNAGSFANNSTVDFAGTWSGTGTLTNNGTFNQNGGSFNHKIAGNGRYVYAGGSFSTPSLTNNLTLQINSGLSASIASASGANVENYGSFTLGGGFLHSLDNKANSTVWFNNSSKATSINNAGIIHTGNLEVSSLTNSGSINANGSISFKGTANNSGILNTTGIWSFAGGKLNNNGTIETDRASNIFESLGAQGRTPLSTISLQVTGPEETKTALTDLFRHYVPGSVAQNLIDHAKFTGGKVIVTGVNLTQTQADDLMEAFKSKFVVFEFYRLSSFSSSWRTK</sequence>
<dbReference type="AlphaFoldDB" id="A0A227KP86"/>
<protein>
    <recommendedName>
        <fullName evidence="3">ESPR domain-containing protein</fullName>
    </recommendedName>
</protein>
<organism evidence="1 2">
    <name type="scientific">Turicimonas muris</name>
    <dbReference type="NCBI Taxonomy" id="1796652"/>
    <lineage>
        <taxon>Bacteria</taxon>
        <taxon>Pseudomonadati</taxon>
        <taxon>Pseudomonadota</taxon>
        <taxon>Betaproteobacteria</taxon>
        <taxon>Burkholderiales</taxon>
        <taxon>Sutterellaceae</taxon>
        <taxon>Turicimonas</taxon>
    </lineage>
</organism>
<keyword evidence="2" id="KW-1185">Reference proteome</keyword>
<evidence type="ECO:0000313" key="2">
    <source>
        <dbReference type="Proteomes" id="UP000214610"/>
    </source>
</evidence>
<dbReference type="RefSeq" id="WP_089275723.1">
    <property type="nucleotide sequence ID" value="NZ_CAJTBZ010000004.1"/>
</dbReference>
<name>A0A227KP86_9BURK</name>
<proteinExistence type="predicted"/>
<dbReference type="EMBL" id="NHMP01000003">
    <property type="protein sequence ID" value="OXE49764.1"/>
    <property type="molecule type" value="Genomic_DNA"/>
</dbReference>
<comment type="caution">
    <text evidence="1">The sequence shown here is derived from an EMBL/GenBank/DDBJ whole genome shotgun (WGS) entry which is preliminary data.</text>
</comment>
<reference evidence="2" key="1">
    <citation type="submission" date="2017-05" db="EMBL/GenBank/DDBJ databases">
        <title>Improved OligoMM genomes.</title>
        <authorList>
            <person name="Garzetti D."/>
        </authorList>
    </citation>
    <scope>NUCLEOTIDE SEQUENCE [LARGE SCALE GENOMIC DNA]</scope>
    <source>
        <strain evidence="2">YL45</strain>
    </source>
</reference>